<dbReference type="EMBL" id="SJTG01000002">
    <property type="protein sequence ID" value="TCI11231.1"/>
    <property type="molecule type" value="Genomic_DNA"/>
</dbReference>
<feature type="domain" description="UspA" evidence="2">
    <location>
        <begin position="129"/>
        <end position="256"/>
    </location>
</feature>
<evidence type="ECO:0000313" key="3">
    <source>
        <dbReference type="EMBL" id="TCI11231.1"/>
    </source>
</evidence>
<name>A0A4V6NA05_9GAMM</name>
<evidence type="ECO:0000259" key="2">
    <source>
        <dbReference type="Pfam" id="PF00582"/>
    </source>
</evidence>
<dbReference type="InterPro" id="IPR006016">
    <property type="entry name" value="UspA"/>
</dbReference>
<gene>
    <name evidence="3" type="ORF">EZM97_20740</name>
</gene>
<dbReference type="Gene3D" id="3.40.50.12370">
    <property type="match status" value="1"/>
</dbReference>
<protein>
    <recommendedName>
        <fullName evidence="2">UspA domain-containing protein</fullName>
    </recommendedName>
</protein>
<comment type="similarity">
    <text evidence="1">Belongs to the universal stress protein A family.</text>
</comment>
<dbReference type="InterPro" id="IPR006015">
    <property type="entry name" value="Universal_stress_UspA"/>
</dbReference>
<evidence type="ECO:0000256" key="1">
    <source>
        <dbReference type="ARBA" id="ARBA00008791"/>
    </source>
</evidence>
<dbReference type="Pfam" id="PF00582">
    <property type="entry name" value="Usp"/>
    <property type="match status" value="2"/>
</dbReference>
<feature type="domain" description="UspA" evidence="2">
    <location>
        <begin position="267"/>
        <end position="389"/>
    </location>
</feature>
<evidence type="ECO:0000313" key="4">
    <source>
        <dbReference type="Proteomes" id="UP000291822"/>
    </source>
</evidence>
<dbReference type="Proteomes" id="UP000291822">
    <property type="component" value="Unassembled WGS sequence"/>
</dbReference>
<sequence>MPALPRPGSSPSSWPCLLRIGSVLEQATMLAVSAIRCVNRLFTRAVRQPKPGATRIIGAGVPSLSPDARLSAPPPCAGLFLRRSPPSGQMAADGLHPHRRQVLSWTRARNRENCAMSTIDLLLHLDHLDLTVAAPRAALALARRLEARLDALYVADLPATAFSLPEAVPVQLEETQRRVAEAQTQAPAWQQALAAHGLAGTWRVTQGDTAQTVSQAASGYDFLIMERSQARSDAPVGFGSVSRCVFASGRPVLVVPDIAPVASIGAKILVAWNGSRESALALAAAIPVLRKADEVLVLDGSEMNAEMLPVLPPPGLSDWLQRHSIQARIETFGTGPSHAAGPAVQAAAHQFGADLIVMGAWSRSRLAQMVLGGTTRHLFMHGDVPMLVAH</sequence>
<comment type="caution">
    <text evidence="3">The sequence shown here is derived from an EMBL/GenBank/DDBJ whole genome shotgun (WGS) entry which is preliminary data.</text>
</comment>
<dbReference type="CDD" id="cd00293">
    <property type="entry name" value="USP-like"/>
    <property type="match status" value="1"/>
</dbReference>
<keyword evidence="4" id="KW-1185">Reference proteome</keyword>
<organism evidence="3 4">
    <name type="scientific">Dyella soli</name>
    <dbReference type="NCBI Taxonomy" id="522319"/>
    <lineage>
        <taxon>Bacteria</taxon>
        <taxon>Pseudomonadati</taxon>
        <taxon>Pseudomonadota</taxon>
        <taxon>Gammaproteobacteria</taxon>
        <taxon>Lysobacterales</taxon>
        <taxon>Rhodanobacteraceae</taxon>
        <taxon>Dyella</taxon>
    </lineage>
</organism>
<reference evidence="3 4" key="1">
    <citation type="submission" date="2019-02" db="EMBL/GenBank/DDBJ databases">
        <title>Dyella amyloliquefaciens sp. nov., isolated from forest soil.</title>
        <authorList>
            <person name="Gao Z.-H."/>
            <person name="Qiu L.-H."/>
        </authorList>
    </citation>
    <scope>NUCLEOTIDE SEQUENCE [LARGE SCALE GENOMIC DNA]</scope>
    <source>
        <strain evidence="3 4">KACC 12747</strain>
    </source>
</reference>
<dbReference type="PANTHER" id="PTHR46268:SF15">
    <property type="entry name" value="UNIVERSAL STRESS PROTEIN HP_0031"/>
    <property type="match status" value="1"/>
</dbReference>
<accession>A0A4V6NA05</accession>
<dbReference type="AlphaFoldDB" id="A0A4V6NA05"/>
<dbReference type="SUPFAM" id="SSF52402">
    <property type="entry name" value="Adenine nucleotide alpha hydrolases-like"/>
    <property type="match status" value="2"/>
</dbReference>
<dbReference type="PRINTS" id="PR01438">
    <property type="entry name" value="UNVRSLSTRESS"/>
</dbReference>
<proteinExistence type="inferred from homology"/>
<dbReference type="PANTHER" id="PTHR46268">
    <property type="entry name" value="STRESS RESPONSE PROTEIN NHAX"/>
    <property type="match status" value="1"/>
</dbReference>